<accession>A0A2U9IM28</accession>
<protein>
    <submittedName>
        <fullName evidence="3">Biotin--[acetyl-CoA-carboxylase] ligase</fullName>
    </submittedName>
</protein>
<name>A0A2U9IM28_9CREN</name>
<dbReference type="OrthoDB" id="46252at2157"/>
<dbReference type="SUPFAM" id="SSF55681">
    <property type="entry name" value="Class II aaRS and biotin synthetases"/>
    <property type="match status" value="1"/>
</dbReference>
<proteinExistence type="predicted"/>
<reference evidence="3 4" key="1">
    <citation type="submission" date="2018-05" db="EMBL/GenBank/DDBJ databases">
        <title>Complete Genome Sequences of Extremely Thermoacidophilic, Metal-Mobilizing Type-Strain Members of the Archaeal Family Sulfolobaceae: Acidianus brierleyi DSM-1651T, Acidianus sulfidivorans DSM-18786T, Metallosphaera hakonensis DSM-7519T, and Metallosphaera prunae DSM-10039T.</title>
        <authorList>
            <person name="Counts J.A."/>
            <person name="Kelly R.M."/>
        </authorList>
    </citation>
    <scope>NUCLEOTIDE SEQUENCE [LARGE SCALE GENOMIC DNA]</scope>
    <source>
        <strain evidence="3 4">JP7</strain>
    </source>
</reference>
<evidence type="ECO:0000313" key="4">
    <source>
        <dbReference type="Proteomes" id="UP000248410"/>
    </source>
</evidence>
<dbReference type="Proteomes" id="UP000248410">
    <property type="component" value="Chromosome"/>
</dbReference>
<dbReference type="GeneID" id="36837392"/>
<dbReference type="EMBL" id="CP029288">
    <property type="protein sequence ID" value="AWR97060.1"/>
    <property type="molecule type" value="Genomic_DNA"/>
</dbReference>
<dbReference type="PROSITE" id="PS51733">
    <property type="entry name" value="BPL_LPL_CATALYTIC"/>
    <property type="match status" value="1"/>
</dbReference>
<dbReference type="KEGG" id="asul:DFR86_05445"/>
<dbReference type="InterPro" id="IPR004408">
    <property type="entry name" value="Biotin_CoA_COase_ligase"/>
</dbReference>
<dbReference type="PANTHER" id="PTHR12835:SF5">
    <property type="entry name" value="BIOTIN--PROTEIN LIGASE"/>
    <property type="match status" value="1"/>
</dbReference>
<dbReference type="AlphaFoldDB" id="A0A2U9IM28"/>
<dbReference type="NCBIfam" id="TIGR00121">
    <property type="entry name" value="birA_ligase"/>
    <property type="match status" value="1"/>
</dbReference>
<dbReference type="CDD" id="cd16442">
    <property type="entry name" value="BPL"/>
    <property type="match status" value="1"/>
</dbReference>
<evidence type="ECO:0000259" key="2">
    <source>
        <dbReference type="PROSITE" id="PS51733"/>
    </source>
</evidence>
<keyword evidence="4" id="KW-1185">Reference proteome</keyword>
<evidence type="ECO:0000256" key="1">
    <source>
        <dbReference type="ARBA" id="ARBA00022598"/>
    </source>
</evidence>
<dbReference type="InterPro" id="IPR004143">
    <property type="entry name" value="BPL_LPL_catalytic"/>
</dbReference>
<dbReference type="RefSeq" id="WP_110379950.1">
    <property type="nucleotide sequence ID" value="NZ_CP029288.2"/>
</dbReference>
<organism evidence="3 4">
    <name type="scientific">Acidianus sulfidivorans JP7</name>
    <dbReference type="NCBI Taxonomy" id="619593"/>
    <lineage>
        <taxon>Archaea</taxon>
        <taxon>Thermoproteota</taxon>
        <taxon>Thermoprotei</taxon>
        <taxon>Sulfolobales</taxon>
        <taxon>Sulfolobaceae</taxon>
        <taxon>Acidianus</taxon>
    </lineage>
</organism>
<dbReference type="GO" id="GO:0004077">
    <property type="term" value="F:biotin--[biotin carboxyl-carrier protein] ligase activity"/>
    <property type="evidence" value="ECO:0007669"/>
    <property type="project" value="InterPro"/>
</dbReference>
<dbReference type="Gene3D" id="3.30.930.10">
    <property type="entry name" value="Bira Bifunctional Protein, Domain 2"/>
    <property type="match status" value="1"/>
</dbReference>
<dbReference type="Pfam" id="PF03099">
    <property type="entry name" value="BPL_LplA_LipB"/>
    <property type="match status" value="1"/>
</dbReference>
<feature type="domain" description="BPL/LPL catalytic" evidence="2">
    <location>
        <begin position="1"/>
        <end position="169"/>
    </location>
</feature>
<dbReference type="InterPro" id="IPR045864">
    <property type="entry name" value="aa-tRNA-synth_II/BPL/LPL"/>
</dbReference>
<dbReference type="GO" id="GO:0005737">
    <property type="term" value="C:cytoplasm"/>
    <property type="evidence" value="ECO:0007669"/>
    <property type="project" value="TreeGrafter"/>
</dbReference>
<evidence type="ECO:0000313" key="3">
    <source>
        <dbReference type="EMBL" id="AWR97060.1"/>
    </source>
</evidence>
<dbReference type="PANTHER" id="PTHR12835">
    <property type="entry name" value="BIOTIN PROTEIN LIGASE"/>
    <property type="match status" value="1"/>
</dbReference>
<keyword evidence="1 3" id="KW-0436">Ligase</keyword>
<gene>
    <name evidence="3" type="ORF">DFR86_05445</name>
</gene>
<sequence>MLKFEIPKVTSTQDFAEAIYSHLFCDFLVVAEEQTKARGRYRRSWYSPKGGLWFTYVKKKFNLENIGMATFKVSLAVRESISKYVEAKIRWPNDITVNDRKISGILLEGISNQEESTLFIGIGVNTNVKSFPSDIFGTSIYLETNKEIDNNSLLSSLIDLIDNYLNLDDKKTIELMNKYSSIKDRKVKIITINNEEKICVGMFVDNYGRLVTDCGIFEVEDVLRLETQ</sequence>